<evidence type="ECO:0000256" key="6">
    <source>
        <dbReference type="RuleBase" id="RU004453"/>
    </source>
</evidence>
<dbReference type="InterPro" id="IPR001223">
    <property type="entry name" value="Glyco_hydro18_cat"/>
</dbReference>
<evidence type="ECO:0000256" key="4">
    <source>
        <dbReference type="ARBA" id="ARBA00023295"/>
    </source>
</evidence>
<dbReference type="SUPFAM" id="SSF51445">
    <property type="entry name" value="(Trans)glycosidases"/>
    <property type="match status" value="1"/>
</dbReference>
<evidence type="ECO:0000256" key="5">
    <source>
        <dbReference type="RuleBase" id="RU000489"/>
    </source>
</evidence>
<keyword evidence="4 5" id="KW-0326">Glycosidase</keyword>
<keyword evidence="3 5" id="KW-0378">Hydrolase</keyword>
<dbReference type="RefSeq" id="WP_221871365.1">
    <property type="nucleotide sequence ID" value="NZ_JACWFH010000007.1"/>
</dbReference>
<accession>A0ABS7K107</accession>
<evidence type="ECO:0000256" key="1">
    <source>
        <dbReference type="ARBA" id="ARBA00000822"/>
    </source>
</evidence>
<dbReference type="InterPro" id="IPR011583">
    <property type="entry name" value="Chitinase_II/V-like_cat"/>
</dbReference>
<evidence type="ECO:0000313" key="10">
    <source>
        <dbReference type="Proteomes" id="UP000769780"/>
    </source>
</evidence>
<protein>
    <recommendedName>
        <fullName evidence="2">chitinase</fullName>
        <ecNumber evidence="2">3.2.1.14</ecNumber>
    </recommendedName>
</protein>
<dbReference type="EMBL" id="JACWFH010000007">
    <property type="protein sequence ID" value="MBY0095938.1"/>
    <property type="molecule type" value="Genomic_DNA"/>
</dbReference>
<comment type="catalytic activity">
    <reaction evidence="1">
        <text>Random endo-hydrolysis of N-acetyl-beta-D-glucosaminide (1-&gt;4)-beta-linkages in chitin and chitodextrins.</text>
        <dbReference type="EC" id="3.2.1.14"/>
    </reaction>
</comment>
<keyword evidence="10" id="KW-1185">Reference proteome</keyword>
<organism evidence="9 10">
    <name type="scientific">Mesobacillus maritimus</name>
    <dbReference type="NCBI Taxonomy" id="1643336"/>
    <lineage>
        <taxon>Bacteria</taxon>
        <taxon>Bacillati</taxon>
        <taxon>Bacillota</taxon>
        <taxon>Bacilli</taxon>
        <taxon>Bacillales</taxon>
        <taxon>Bacillaceae</taxon>
        <taxon>Mesobacillus</taxon>
    </lineage>
</organism>
<keyword evidence="7" id="KW-0812">Transmembrane</keyword>
<feature type="domain" description="GH18" evidence="8">
    <location>
        <begin position="65"/>
        <end position="377"/>
    </location>
</feature>
<proteinExistence type="inferred from homology"/>
<dbReference type="EC" id="3.2.1.14" evidence="2"/>
<evidence type="ECO:0000256" key="7">
    <source>
        <dbReference type="SAM" id="Phobius"/>
    </source>
</evidence>
<dbReference type="InterPro" id="IPR050314">
    <property type="entry name" value="Glycosyl_Hydrlase_18"/>
</dbReference>
<dbReference type="PANTHER" id="PTHR11177:SF317">
    <property type="entry name" value="CHITINASE 12-RELATED"/>
    <property type="match status" value="1"/>
</dbReference>
<dbReference type="SMART" id="SM00636">
    <property type="entry name" value="Glyco_18"/>
    <property type="match status" value="1"/>
</dbReference>
<dbReference type="InterPro" id="IPR017853">
    <property type="entry name" value="GH"/>
</dbReference>
<comment type="caution">
    <text evidence="9">The sequence shown here is derived from an EMBL/GenBank/DDBJ whole genome shotgun (WGS) entry which is preliminary data.</text>
</comment>
<dbReference type="PROSITE" id="PS51910">
    <property type="entry name" value="GH18_2"/>
    <property type="match status" value="1"/>
</dbReference>
<evidence type="ECO:0000256" key="3">
    <source>
        <dbReference type="ARBA" id="ARBA00022801"/>
    </source>
</evidence>
<dbReference type="PANTHER" id="PTHR11177">
    <property type="entry name" value="CHITINASE"/>
    <property type="match status" value="1"/>
</dbReference>
<dbReference type="PROSITE" id="PS01095">
    <property type="entry name" value="GH18_1"/>
    <property type="match status" value="1"/>
</dbReference>
<dbReference type="Proteomes" id="UP000769780">
    <property type="component" value="Unassembled WGS sequence"/>
</dbReference>
<sequence>MTKRKILIPLIIAVFFTVFGFLSGVLYSNYSSQEATSPRNIEEMAHSGIIVETKQMPNIQTPNSKVLIGYVQDFRDPETINLSELTHIIFSFAHPTKDGDLVLSGETALKNLQTLVSKAHNQGKSVMLAIGGWFHLNGGESYDYFKSAIQDEKTRSKLVNELISLVERENLDGIDIDFEHPRSQEDAKVLAAFTKELSERLKSMNKQLSIAVNAKVHSVAGTEITSVVYEPEMFKYVDYVNIMAYDGQWDGGYHAANLSPYSYTENIVSYWTNLFKDQQISTEKLVLGVPFYAQPEDPAAKQLSYATIVNHDSKSSANDTITMNGTTYHFNGIKTMERKTKLALSHGFGGMMLWEAGHDAKGPYSLTASISDVLQSPPQKLYTKQ</sequence>
<comment type="similarity">
    <text evidence="6">Belongs to the glycosyl hydrolase 18 family.</text>
</comment>
<dbReference type="GO" id="GO:0016787">
    <property type="term" value="F:hydrolase activity"/>
    <property type="evidence" value="ECO:0007669"/>
    <property type="project" value="UniProtKB-KW"/>
</dbReference>
<gene>
    <name evidence="9" type="ORF">H0185_03845</name>
</gene>
<dbReference type="Gene3D" id="3.40.5.30">
    <property type="entry name" value="(Trans)glycosidases - domain 2"/>
    <property type="match status" value="1"/>
</dbReference>
<evidence type="ECO:0000256" key="2">
    <source>
        <dbReference type="ARBA" id="ARBA00012729"/>
    </source>
</evidence>
<dbReference type="Pfam" id="PF00704">
    <property type="entry name" value="Glyco_hydro_18"/>
    <property type="match status" value="1"/>
</dbReference>
<keyword evidence="7" id="KW-1133">Transmembrane helix</keyword>
<keyword evidence="7" id="KW-0472">Membrane</keyword>
<dbReference type="Gene3D" id="3.20.20.80">
    <property type="entry name" value="Glycosidases"/>
    <property type="match status" value="1"/>
</dbReference>
<evidence type="ECO:0000313" key="9">
    <source>
        <dbReference type="EMBL" id="MBY0095938.1"/>
    </source>
</evidence>
<evidence type="ECO:0000259" key="8">
    <source>
        <dbReference type="PROSITE" id="PS51910"/>
    </source>
</evidence>
<name>A0ABS7K107_9BACI</name>
<dbReference type="InterPro" id="IPR001579">
    <property type="entry name" value="Glyco_hydro_18_chit_AS"/>
</dbReference>
<reference evidence="9 10" key="1">
    <citation type="submission" date="2020-07" db="EMBL/GenBank/DDBJ databases">
        <title>Fungal Genomes of the International Space Station.</title>
        <authorList>
            <person name="Seuylemezian A."/>
            <person name="Singh N.K."/>
            <person name="Wood J."/>
            <person name="Venkateswaran K."/>
        </authorList>
    </citation>
    <scope>NUCLEOTIDE SEQUENCE [LARGE SCALE GENOMIC DNA]</scope>
    <source>
        <strain evidence="9 10">PL-B2</strain>
    </source>
</reference>
<feature type="transmembrane region" description="Helical" evidence="7">
    <location>
        <begin position="7"/>
        <end position="27"/>
    </location>
</feature>